<dbReference type="STRING" id="1219058.AOA14_01105"/>
<reference evidence="2" key="1">
    <citation type="submission" date="2015-11" db="EMBL/GenBank/DDBJ databases">
        <title>Complete genome sequence of a polyethylene glycol-degrading strain Sphingopyxis terrae strain 203-1 (NBRC 15098).</title>
        <authorList>
            <person name="Yoshiyuki O."/>
            <person name="Shouta N."/>
            <person name="Nagata Y."/>
            <person name="Numata M."/>
            <person name="Tsuchikane K."/>
            <person name="Hosoyama A."/>
            <person name="Yamazoe A."/>
            <person name="Tsuda M."/>
            <person name="Fujita N."/>
            <person name="Kawai F."/>
        </authorList>
    </citation>
    <scope>NUCLEOTIDE SEQUENCE [LARGE SCALE GENOMIC DNA]</scope>
    <source>
        <strain evidence="2">203-1</strain>
    </source>
</reference>
<organism evidence="1 2">
    <name type="scientific">Sphingopyxis terrae subsp. terrae NBRC 15098</name>
    <dbReference type="NCBI Taxonomy" id="1219058"/>
    <lineage>
        <taxon>Bacteria</taxon>
        <taxon>Pseudomonadati</taxon>
        <taxon>Pseudomonadota</taxon>
        <taxon>Alphaproteobacteria</taxon>
        <taxon>Sphingomonadales</taxon>
        <taxon>Sphingomonadaceae</taxon>
        <taxon>Sphingopyxis</taxon>
    </lineage>
</organism>
<sequence>MNIFPFPRTAELASAPIGVRASQGLRFGVTAAIFTLAFGISLPAMARAPVATGDAEIARCIRSAAHGKPWLERTLWGLRDQEGGWIGAAVVNSNGTHDLGPLQINSWWVPKIATLVGRPETHVRHWLQNDACFNAEAARWIFLSGLAAAGDYWKAIGVYHSPTGWRQLRYAASVSQHLRRRFGSQIW</sequence>
<evidence type="ECO:0000313" key="2">
    <source>
        <dbReference type="Proteomes" id="UP000076234"/>
    </source>
</evidence>
<evidence type="ECO:0000313" key="1">
    <source>
        <dbReference type="EMBL" id="AMU93199.1"/>
    </source>
</evidence>
<accession>A0A142VU01</accession>
<gene>
    <name evidence="1" type="ORF">AOA14_01105</name>
</gene>
<dbReference type="Proteomes" id="UP000076234">
    <property type="component" value="Chromosome"/>
</dbReference>
<name>A0A142VU01_9SPHN</name>
<dbReference type="InterPro" id="IPR023346">
    <property type="entry name" value="Lysozyme-like_dom_sf"/>
</dbReference>
<dbReference type="CDD" id="cd13400">
    <property type="entry name" value="LT_IagB-like"/>
    <property type="match status" value="1"/>
</dbReference>
<protein>
    <submittedName>
        <fullName evidence="1">Murein transglycosylase</fullName>
    </submittedName>
</protein>
<dbReference type="AlphaFoldDB" id="A0A142VU01"/>
<reference evidence="1 2" key="2">
    <citation type="journal article" date="2016" name="Genome Announc.">
        <title>Complete Genome Sequence of Sphingopyxis terrae Strain 203-1 (NBRC 111660), a Polyethylene Glycol Degrader.</title>
        <authorList>
            <person name="Ohtsubo Y."/>
            <person name="Nonoyama S."/>
            <person name="Nagata Y."/>
            <person name="Numata M."/>
            <person name="Tsuchikane K."/>
            <person name="Hosoyama A."/>
            <person name="Yamazoe A."/>
            <person name="Tsuda M."/>
            <person name="Fujita N."/>
            <person name="Kawai F."/>
        </authorList>
    </citation>
    <scope>NUCLEOTIDE SEQUENCE [LARGE SCALE GENOMIC DNA]</scope>
    <source>
        <strain evidence="1 2">203-1</strain>
    </source>
</reference>
<dbReference type="KEGG" id="ster:AOA14_01105"/>
<dbReference type="SUPFAM" id="SSF53955">
    <property type="entry name" value="Lysozyme-like"/>
    <property type="match status" value="1"/>
</dbReference>
<proteinExistence type="predicted"/>
<dbReference type="EMBL" id="CP013342">
    <property type="protein sequence ID" value="AMU93199.1"/>
    <property type="molecule type" value="Genomic_DNA"/>
</dbReference>